<proteinExistence type="predicted"/>
<dbReference type="EMBL" id="CABFWN010000003">
    <property type="protein sequence ID" value="VUG18360.1"/>
    <property type="molecule type" value="Genomic_DNA"/>
</dbReference>
<dbReference type="SUPFAM" id="SSF52833">
    <property type="entry name" value="Thioredoxin-like"/>
    <property type="match status" value="1"/>
</dbReference>
<reference evidence="1 2" key="1">
    <citation type="submission" date="2019-07" db="EMBL/GenBank/DDBJ databases">
        <authorList>
            <person name="Friedrich A."/>
            <person name="Schacherer J."/>
        </authorList>
    </citation>
    <scope>NUCLEOTIDE SEQUENCE [LARGE SCALE GENOMIC DNA]</scope>
</reference>
<protein>
    <submittedName>
        <fullName evidence="1">DEBR0S3_08724g1_1</fullName>
    </submittedName>
</protein>
<name>A0A7D9H0A3_DEKBR</name>
<dbReference type="AlphaFoldDB" id="A0A7D9H0A3"/>
<dbReference type="InterPro" id="IPR036249">
    <property type="entry name" value="Thioredoxin-like_sf"/>
</dbReference>
<evidence type="ECO:0000313" key="1">
    <source>
        <dbReference type="EMBL" id="VUG18360.1"/>
    </source>
</evidence>
<organism evidence="1 2">
    <name type="scientific">Dekkera bruxellensis</name>
    <name type="common">Brettanomyces custersii</name>
    <dbReference type="NCBI Taxonomy" id="5007"/>
    <lineage>
        <taxon>Eukaryota</taxon>
        <taxon>Fungi</taxon>
        <taxon>Dikarya</taxon>
        <taxon>Ascomycota</taxon>
        <taxon>Saccharomycotina</taxon>
        <taxon>Pichiomycetes</taxon>
        <taxon>Pichiales</taxon>
        <taxon>Pichiaceae</taxon>
        <taxon>Brettanomyces</taxon>
    </lineage>
</organism>
<sequence>MSTSPGVFSSFPYDSPDFFTFNAPFAKSKRPRSVVSPLQSFQALKKRRTTYDEQTFTYQISQRILQGGASIPDIVIMQAHLQKLHLNDIINEIMKAGYMEHGSLDIKYTRLLSLTDNSWPTVIFTFPWNSHEFASTLYRVIRSGNVSKNITWIGVTPSTWNDLNDLPFPLVQDSDGRISRKLGMLDPLGGDVYPLNSIIIFDKNGVETIRLRLGYDSGLYYDFGEGHSLPETLSDVLNYCSE</sequence>
<dbReference type="Gene3D" id="3.40.30.10">
    <property type="entry name" value="Glutaredoxin"/>
    <property type="match status" value="1"/>
</dbReference>
<dbReference type="Proteomes" id="UP000478008">
    <property type="component" value="Unassembled WGS sequence"/>
</dbReference>
<evidence type="ECO:0000313" key="2">
    <source>
        <dbReference type="Proteomes" id="UP000478008"/>
    </source>
</evidence>
<accession>A0A7D9H0A3</accession>
<keyword evidence="2" id="KW-1185">Reference proteome</keyword>
<gene>
    <name evidence="1" type="ORF">DEBR0S3_08724G</name>
</gene>